<comment type="caution">
    <text evidence="3">The sequence shown here is derived from an EMBL/GenBank/DDBJ whole genome shotgun (WGS) entry which is preliminary data.</text>
</comment>
<dbReference type="InterPro" id="IPR036165">
    <property type="entry name" value="YefM-like_sf"/>
</dbReference>
<proteinExistence type="inferred from homology"/>
<dbReference type="NCBIfam" id="TIGR01552">
    <property type="entry name" value="phd_fam"/>
    <property type="match status" value="1"/>
</dbReference>
<name>A0A418KPA1_9ACTN</name>
<evidence type="ECO:0000256" key="2">
    <source>
        <dbReference type="SAM" id="MobiDB-lite"/>
    </source>
</evidence>
<dbReference type="EMBL" id="QUAL01000154">
    <property type="protein sequence ID" value="RIQ21056.1"/>
    <property type="molecule type" value="Genomic_DNA"/>
</dbReference>
<feature type="region of interest" description="Disordered" evidence="2">
    <location>
        <begin position="1"/>
        <end position="67"/>
    </location>
</feature>
<comment type="similarity">
    <text evidence="1">Belongs to the phD/YefM antitoxin family.</text>
</comment>
<dbReference type="SUPFAM" id="SSF143120">
    <property type="entry name" value="YefM-like"/>
    <property type="match status" value="1"/>
</dbReference>
<organism evidence="3 4">
    <name type="scientific">Jiangella rhizosphaerae</name>
    <dbReference type="NCBI Taxonomy" id="2293569"/>
    <lineage>
        <taxon>Bacteria</taxon>
        <taxon>Bacillati</taxon>
        <taxon>Actinomycetota</taxon>
        <taxon>Actinomycetes</taxon>
        <taxon>Jiangellales</taxon>
        <taxon>Jiangellaceae</taxon>
        <taxon>Jiangella</taxon>
    </lineage>
</organism>
<feature type="compositionally biased region" description="Polar residues" evidence="2">
    <location>
        <begin position="1"/>
        <end position="28"/>
    </location>
</feature>
<gene>
    <name evidence="3" type="ORF">DY240_16005</name>
</gene>
<evidence type="ECO:0000313" key="3">
    <source>
        <dbReference type="EMBL" id="RIQ21056.1"/>
    </source>
</evidence>
<protein>
    <submittedName>
        <fullName evidence="3">Type II toxin-antitoxin system Phd/YefM family antitoxin</fullName>
    </submittedName>
</protein>
<evidence type="ECO:0000256" key="1">
    <source>
        <dbReference type="ARBA" id="ARBA00009981"/>
    </source>
</evidence>
<dbReference type="Gene3D" id="3.40.1620.10">
    <property type="entry name" value="YefM-like domain"/>
    <property type="match status" value="1"/>
</dbReference>
<dbReference type="AlphaFoldDB" id="A0A418KPA1"/>
<keyword evidence="4" id="KW-1185">Reference proteome</keyword>
<reference evidence="3 4" key="1">
    <citation type="submission" date="2018-09" db="EMBL/GenBank/DDBJ databases">
        <title>Isolation, diversity and antifungal activity of actinobacteria from wheat.</title>
        <authorList>
            <person name="Han C."/>
        </authorList>
    </citation>
    <scope>NUCLEOTIDE SEQUENCE [LARGE SCALE GENOMIC DNA]</scope>
    <source>
        <strain evidence="3 4">NEAU-YY265</strain>
    </source>
</reference>
<sequence>MRPNSSTRRSARPSNASSDEPAATTSSDVPAGPVASANGATGPAVPCNKLRRRAIVPERSSSRPKVRTAVSAELLPYAGTMSEMPVQDAKDHLSEVISRATSTGEVIYLTDHGERLAAIMPAERAAVLDGLLAVEEHEAEHGPIPADEARKAHDVLVREGVITD</sequence>
<accession>A0A418KPA1</accession>
<dbReference type="Proteomes" id="UP000284057">
    <property type="component" value="Unassembled WGS sequence"/>
</dbReference>
<evidence type="ECO:0000313" key="4">
    <source>
        <dbReference type="Proteomes" id="UP000284057"/>
    </source>
</evidence>